<evidence type="ECO:0000256" key="6">
    <source>
        <dbReference type="ARBA" id="ARBA00022603"/>
    </source>
</evidence>
<keyword evidence="7 15" id="KW-0808">Transferase</keyword>
<evidence type="ECO:0000256" key="10">
    <source>
        <dbReference type="ARBA" id="ARBA00023015"/>
    </source>
</evidence>
<evidence type="ECO:0000256" key="1">
    <source>
        <dbReference type="ARBA" id="ARBA00004604"/>
    </source>
</evidence>
<dbReference type="InterPro" id="IPR042036">
    <property type="entry name" value="RRP8_N"/>
</dbReference>
<evidence type="ECO:0000256" key="16">
    <source>
        <dbReference type="SAM" id="MobiDB-lite"/>
    </source>
</evidence>
<reference evidence="17" key="1">
    <citation type="submission" date="2025-08" db="UniProtKB">
        <authorList>
            <consortium name="Ensembl"/>
        </authorList>
    </citation>
    <scope>IDENTIFICATION</scope>
</reference>
<evidence type="ECO:0000256" key="4">
    <source>
        <dbReference type="ARBA" id="ARBA00022491"/>
    </source>
</evidence>
<keyword evidence="4" id="KW-0678">Repressor</keyword>
<comment type="function">
    <text evidence="13">Essential component of the eNoSC (energy-dependent nucleolar silencing) complex, a complex that mediates silencing of rDNA in response to intracellular energy status and acts by recruiting histone-modifying enzymes. The eNoSC complex is able to sense the energy status of cell: upon glucose starvation, elevation of NAD(+)/NADP(+) ratio activates SIRT1, leading to histone H3 deacetylation followed by dimethylation of H3 at 'Lys-9' (H3K9me2) by SUV39H1 and the formation of silent chromatin in the rDNA locus. In the complex, RRP8 binds to H3K9me2 and probably acts as a methyltransferase. Its substrates are however unknown.</text>
</comment>
<dbReference type="InterPro" id="IPR007823">
    <property type="entry name" value="RRP8"/>
</dbReference>
<dbReference type="GeneTree" id="ENSGT00390000006189"/>
<keyword evidence="9" id="KW-0156">Chromatin regulator</keyword>
<dbReference type="GO" id="GO:0005730">
    <property type="term" value="C:nucleolus"/>
    <property type="evidence" value="ECO:0007669"/>
    <property type="project" value="UniProtKB-SubCell"/>
</dbReference>
<keyword evidence="11" id="KW-0804">Transcription</keyword>
<dbReference type="InterPro" id="IPR029063">
    <property type="entry name" value="SAM-dependent_MTases_sf"/>
</dbReference>
<comment type="subunit">
    <text evidence="14">Component of the eNoSC complex, composed of SIRT1, SUV39H1 and RRP8.</text>
</comment>
<evidence type="ECO:0000256" key="11">
    <source>
        <dbReference type="ARBA" id="ARBA00023163"/>
    </source>
</evidence>
<dbReference type="GO" id="GO:0006364">
    <property type="term" value="P:rRNA processing"/>
    <property type="evidence" value="ECO:0007669"/>
    <property type="project" value="UniProtKB-UniRule"/>
</dbReference>
<dbReference type="GO" id="GO:0005677">
    <property type="term" value="C:chromatin silencing complex"/>
    <property type="evidence" value="ECO:0007669"/>
    <property type="project" value="TreeGrafter"/>
</dbReference>
<evidence type="ECO:0000256" key="8">
    <source>
        <dbReference type="ARBA" id="ARBA00022691"/>
    </source>
</evidence>
<evidence type="ECO:0000256" key="2">
    <source>
        <dbReference type="ARBA" id="ARBA00006301"/>
    </source>
</evidence>
<dbReference type="GO" id="GO:0008168">
    <property type="term" value="F:methyltransferase activity"/>
    <property type="evidence" value="ECO:0007669"/>
    <property type="project" value="UniProtKB-KW"/>
</dbReference>
<keyword evidence="12 15" id="KW-0539">Nucleus</keyword>
<dbReference type="SUPFAM" id="SSF53335">
    <property type="entry name" value="S-adenosyl-L-methionine-dependent methyltransferases"/>
    <property type="match status" value="1"/>
</dbReference>
<comment type="subcellular location">
    <subcellularLocation>
        <location evidence="1 15">Nucleus</location>
        <location evidence="1 15">Nucleolus</location>
    </subcellularLocation>
</comment>
<name>A0A8C1DGN4_CYPCA</name>
<dbReference type="Gene3D" id="1.10.10.2150">
    <property type="entry name" value="Ribosomal RNA-processing protein 8, N-terminal domain"/>
    <property type="match status" value="1"/>
</dbReference>
<feature type="compositionally biased region" description="Basic and acidic residues" evidence="16">
    <location>
        <begin position="136"/>
        <end position="149"/>
    </location>
</feature>
<keyword evidence="10" id="KW-0805">Transcription regulation</keyword>
<feature type="compositionally biased region" description="Basic residues" evidence="16">
    <location>
        <begin position="150"/>
        <end position="164"/>
    </location>
</feature>
<evidence type="ECO:0000256" key="3">
    <source>
        <dbReference type="ARBA" id="ARBA00020203"/>
    </source>
</evidence>
<dbReference type="FunFam" id="3.40.50.150:FF:000068">
    <property type="entry name" value="Ribosomal RNA-processing protein 8"/>
    <property type="match status" value="1"/>
</dbReference>
<feature type="compositionally biased region" description="Basic and acidic residues" evidence="16">
    <location>
        <begin position="231"/>
        <end position="241"/>
    </location>
</feature>
<sequence>MFAEEEWTDSPFPDGSSHTVKTSPAPGKDKFVGKRSLLKTLQTLGSVPDWDTGNVCEDSDEEKDASTTVKAPKKKRCKKRKRTSNAANEGKQQDKVDSSEPPVKKKTAKKTANETSSKVSQESRKETNDKGVGPQLDKKEGQAENELSRKQWRNKMKNKRRCKNKYLPETTDNAQNCKDSKTDDTSSTGARIVDVSLSNNKGTHKGKPSKMMKNSQAEKLRRILKSQLPDDGNKASEEPQEPKGTTVSLKGDEEKGAPDPSTALRTKMEKQLEAARFRYINELLYTSTSGEAKRMFQQDPQAIAVYHKGYTTQVQHWPTNPVDSIISYICKKPASLVVADFGCGDCKIARSVKNKVHSFDLAPVCDLVTACDMAKVPLRDSTVDIAVFCLSLMGTNLGEFLAEANRVLVMEGVLKIAEVASRFENVRLFIGALSSLGFKLVNKDTENSHFYSFEFIKTGKAPVNVKKVGLQLKPCLYKKR</sequence>
<evidence type="ECO:0000256" key="9">
    <source>
        <dbReference type="ARBA" id="ARBA00022853"/>
    </source>
</evidence>
<keyword evidence="5 15" id="KW-0698">rRNA processing</keyword>
<dbReference type="GO" id="GO:0042149">
    <property type="term" value="P:cellular response to glucose starvation"/>
    <property type="evidence" value="ECO:0007669"/>
    <property type="project" value="TreeGrafter"/>
</dbReference>
<protein>
    <recommendedName>
        <fullName evidence="3 15">Ribosomal RNA-processing protein 8</fullName>
        <ecNumber evidence="15">2.1.1.-</ecNumber>
    </recommendedName>
</protein>
<evidence type="ECO:0000256" key="15">
    <source>
        <dbReference type="RuleBase" id="RU365074"/>
    </source>
</evidence>
<dbReference type="Ensembl" id="ENSCCRT00000067561.2">
    <property type="protein sequence ID" value="ENSCCRP00000062323.2"/>
    <property type="gene ID" value="ENSCCRG00000033557.2"/>
</dbReference>
<evidence type="ECO:0000313" key="17">
    <source>
        <dbReference type="Ensembl" id="ENSCCRP00000062323.2"/>
    </source>
</evidence>
<keyword evidence="18" id="KW-1185">Reference proteome</keyword>
<organism evidence="17 18">
    <name type="scientific">Cyprinus carpio carpio</name>
    <dbReference type="NCBI Taxonomy" id="630221"/>
    <lineage>
        <taxon>Eukaryota</taxon>
        <taxon>Metazoa</taxon>
        <taxon>Chordata</taxon>
        <taxon>Craniata</taxon>
        <taxon>Vertebrata</taxon>
        <taxon>Euteleostomi</taxon>
        <taxon>Actinopterygii</taxon>
        <taxon>Neopterygii</taxon>
        <taxon>Teleostei</taxon>
        <taxon>Ostariophysi</taxon>
        <taxon>Cypriniformes</taxon>
        <taxon>Cyprinidae</taxon>
        <taxon>Cyprininae</taxon>
        <taxon>Cyprinus</taxon>
    </lineage>
</organism>
<evidence type="ECO:0000256" key="5">
    <source>
        <dbReference type="ARBA" id="ARBA00022552"/>
    </source>
</evidence>
<dbReference type="GO" id="GO:0032259">
    <property type="term" value="P:methylation"/>
    <property type="evidence" value="ECO:0007669"/>
    <property type="project" value="UniProtKB-KW"/>
</dbReference>
<proteinExistence type="inferred from homology"/>
<feature type="region of interest" description="Disordered" evidence="16">
    <location>
        <begin position="1"/>
        <end position="265"/>
    </location>
</feature>
<evidence type="ECO:0000256" key="13">
    <source>
        <dbReference type="ARBA" id="ARBA00057870"/>
    </source>
</evidence>
<evidence type="ECO:0000256" key="12">
    <source>
        <dbReference type="ARBA" id="ARBA00023242"/>
    </source>
</evidence>
<dbReference type="EC" id="2.1.1.-" evidence="15"/>
<dbReference type="PANTHER" id="PTHR12787:SF0">
    <property type="entry name" value="RIBOSOMAL RNA-PROCESSING PROTEIN 8"/>
    <property type="match status" value="1"/>
</dbReference>
<dbReference type="GO" id="GO:0000183">
    <property type="term" value="P:rDNA heterochromatin formation"/>
    <property type="evidence" value="ECO:0007669"/>
    <property type="project" value="TreeGrafter"/>
</dbReference>
<dbReference type="Gene3D" id="3.40.50.150">
    <property type="entry name" value="Vaccinia Virus protein VP39"/>
    <property type="match status" value="1"/>
</dbReference>
<keyword evidence="6 15" id="KW-0489">Methyltransferase</keyword>
<dbReference type="FunFam" id="1.10.10.2150:FF:000001">
    <property type="entry name" value="Ribosomal RNA-processing protein 8"/>
    <property type="match status" value="1"/>
</dbReference>
<dbReference type="Proteomes" id="UP001108240">
    <property type="component" value="Unplaced"/>
</dbReference>
<evidence type="ECO:0000313" key="18">
    <source>
        <dbReference type="Proteomes" id="UP001108240"/>
    </source>
</evidence>
<reference evidence="17" key="2">
    <citation type="submission" date="2025-09" db="UniProtKB">
        <authorList>
            <consortium name="Ensembl"/>
        </authorList>
    </citation>
    <scope>IDENTIFICATION</scope>
</reference>
<dbReference type="GO" id="GO:0033553">
    <property type="term" value="C:rDNA heterochromatin"/>
    <property type="evidence" value="ECO:0007669"/>
    <property type="project" value="TreeGrafter"/>
</dbReference>
<feature type="compositionally biased region" description="Basic residues" evidence="16">
    <location>
        <begin position="71"/>
        <end position="83"/>
    </location>
</feature>
<accession>A0A8C1DGN4</accession>
<dbReference type="GO" id="GO:0046015">
    <property type="term" value="P:regulation of transcription by glucose"/>
    <property type="evidence" value="ECO:0007669"/>
    <property type="project" value="TreeGrafter"/>
</dbReference>
<dbReference type="PANTHER" id="PTHR12787">
    <property type="entry name" value="RIBOSOMAL RNA-PROCESSING PROTEIN 8"/>
    <property type="match status" value="1"/>
</dbReference>
<keyword evidence="8 15" id="KW-0949">S-adenosyl-L-methionine</keyword>
<evidence type="ECO:0000256" key="14">
    <source>
        <dbReference type="ARBA" id="ARBA00062710"/>
    </source>
</evidence>
<dbReference type="Pfam" id="PF05148">
    <property type="entry name" value="Methyltransf_8"/>
    <property type="match status" value="1"/>
</dbReference>
<comment type="function">
    <text evidence="15">Probable methyltransferase required to silence rDNA.</text>
</comment>
<dbReference type="AlphaFoldDB" id="A0A8C1DGN4"/>
<dbReference type="OMA" id="CDLVTAC"/>
<evidence type="ECO:0000256" key="7">
    <source>
        <dbReference type="ARBA" id="ARBA00022679"/>
    </source>
</evidence>
<comment type="similarity">
    <text evidence="2 15">Belongs to the methyltransferase superfamily. RRP8 family.</text>
</comment>